<dbReference type="Proteomes" id="UP000799750">
    <property type="component" value="Unassembled WGS sequence"/>
</dbReference>
<name>A0A6A6QXB0_9PEZI</name>
<gene>
    <name evidence="1" type="ORF">BU16DRAFT_507952</name>
</gene>
<proteinExistence type="predicted"/>
<evidence type="ECO:0008006" key="3">
    <source>
        <dbReference type="Google" id="ProtNLM"/>
    </source>
</evidence>
<reference evidence="1" key="1">
    <citation type="journal article" date="2020" name="Stud. Mycol.">
        <title>101 Dothideomycetes genomes: a test case for predicting lifestyles and emergence of pathogens.</title>
        <authorList>
            <person name="Haridas S."/>
            <person name="Albert R."/>
            <person name="Binder M."/>
            <person name="Bloem J."/>
            <person name="Labutti K."/>
            <person name="Salamov A."/>
            <person name="Andreopoulos B."/>
            <person name="Baker S."/>
            <person name="Barry K."/>
            <person name="Bills G."/>
            <person name="Bluhm B."/>
            <person name="Cannon C."/>
            <person name="Castanera R."/>
            <person name="Culley D."/>
            <person name="Daum C."/>
            <person name="Ezra D."/>
            <person name="Gonzalez J."/>
            <person name="Henrissat B."/>
            <person name="Kuo A."/>
            <person name="Liang C."/>
            <person name="Lipzen A."/>
            <person name="Lutzoni F."/>
            <person name="Magnuson J."/>
            <person name="Mondo S."/>
            <person name="Nolan M."/>
            <person name="Ohm R."/>
            <person name="Pangilinan J."/>
            <person name="Park H.-J."/>
            <person name="Ramirez L."/>
            <person name="Alfaro M."/>
            <person name="Sun H."/>
            <person name="Tritt A."/>
            <person name="Yoshinaga Y."/>
            <person name="Zwiers L.-H."/>
            <person name="Turgeon B."/>
            <person name="Goodwin S."/>
            <person name="Spatafora J."/>
            <person name="Crous P."/>
            <person name="Grigoriev I."/>
        </authorList>
    </citation>
    <scope>NUCLEOTIDE SEQUENCE</scope>
    <source>
        <strain evidence="1">CBS 269.34</strain>
    </source>
</reference>
<evidence type="ECO:0000313" key="2">
    <source>
        <dbReference type="Proteomes" id="UP000799750"/>
    </source>
</evidence>
<accession>A0A6A6QXB0</accession>
<keyword evidence="2" id="KW-1185">Reference proteome</keyword>
<dbReference type="EMBL" id="MU004187">
    <property type="protein sequence ID" value="KAF2497088.1"/>
    <property type="molecule type" value="Genomic_DNA"/>
</dbReference>
<dbReference type="OrthoDB" id="5421601at2759"/>
<protein>
    <recommendedName>
        <fullName evidence="3">F-box domain-containing protein</fullName>
    </recommendedName>
</protein>
<organism evidence="1 2">
    <name type="scientific">Lophium mytilinum</name>
    <dbReference type="NCBI Taxonomy" id="390894"/>
    <lineage>
        <taxon>Eukaryota</taxon>
        <taxon>Fungi</taxon>
        <taxon>Dikarya</taxon>
        <taxon>Ascomycota</taxon>
        <taxon>Pezizomycotina</taxon>
        <taxon>Dothideomycetes</taxon>
        <taxon>Pleosporomycetidae</taxon>
        <taxon>Mytilinidiales</taxon>
        <taxon>Mytilinidiaceae</taxon>
        <taxon>Lophium</taxon>
    </lineage>
</organism>
<dbReference type="AlphaFoldDB" id="A0A6A6QXB0"/>
<sequence length="507" mass="57912">MGLLDLPAEILTEIINHTVPSGIEALSLCCKGLYAHASKQIQQHNALKQQWNYTSHTGIRRGDTLRMLYDIFRDPRAAQYIESLNLWDRRSLREASEHSRQASTDGFDDFRANREAMKGIKRMVMELECLQKAGVDAEEWWDKIMNENKDVDREVPYTVVTLLSLLPNLKTLRLPHAWHDARTPDDVEDDDKILGLVLDAIVDSSNNGKDRDRPLKKLETILPFMWEGYEERGGLQGVESFLHLKSIRELYAVSCIAVDDHYTGIPFHWRFPTLMSSITRIELAYCCIDADGISGLLSYTPNLKVFKYAHQTKWHGCQHDWNPGAFTAAVAKHCGRTITELAITIDELFGDICNGTSSFHAFPDLQKLEVDLRIFCGPPVESGQERGMLAKIPEGETPWTEDDIPCVGSMLPGSIIELQMNMEDPEDETVLRLLFKDIKEQRRKRLTLLEKVIVRQLNGHSARKFVEDSGLTLEVFDAEYPTTRPNSMMPAWKREFQERVGGLDFFE</sequence>
<evidence type="ECO:0000313" key="1">
    <source>
        <dbReference type="EMBL" id="KAF2497088.1"/>
    </source>
</evidence>